<organism evidence="1 2">
    <name type="scientific">Shewanella violacea (strain JCM 10179 / CIP 106290 / LMG 19151 / DSS12)</name>
    <dbReference type="NCBI Taxonomy" id="637905"/>
    <lineage>
        <taxon>Bacteria</taxon>
        <taxon>Pseudomonadati</taxon>
        <taxon>Pseudomonadota</taxon>
        <taxon>Gammaproteobacteria</taxon>
        <taxon>Alteromonadales</taxon>
        <taxon>Shewanellaceae</taxon>
        <taxon>Shewanella</taxon>
    </lineage>
</organism>
<dbReference type="KEGG" id="svo:SVI_4075"/>
<evidence type="ECO:0000313" key="2">
    <source>
        <dbReference type="Proteomes" id="UP000002350"/>
    </source>
</evidence>
<protein>
    <submittedName>
        <fullName evidence="1">Uncharacterized protein</fullName>
    </submittedName>
</protein>
<dbReference type="EMBL" id="AP011177">
    <property type="protein sequence ID" value="BAJ04046.1"/>
    <property type="molecule type" value="Genomic_DNA"/>
</dbReference>
<dbReference type="HOGENOM" id="CLU_3205242_0_0_6"/>
<accession>D4ZDY5</accession>
<gene>
    <name evidence="1" type="ordered locus">SVI_4075</name>
</gene>
<sequence>MAELTLYRLNNLLLKVSASLNKAIKLISLIQFVQKTLNLLGLNCH</sequence>
<reference evidence="2" key="1">
    <citation type="journal article" date="2010" name="Mol. Biosyst.">
        <title>Complete genome sequence and comparative analysis of Shewanella violacea, a psychrophilic and piezophilic bacterium from deep sea floor sediments.</title>
        <authorList>
            <person name="Aono E."/>
            <person name="Baba T."/>
            <person name="Ara T."/>
            <person name="Nishi T."/>
            <person name="Nakamichi T."/>
            <person name="Inamoto E."/>
            <person name="Toyonaga H."/>
            <person name="Hasegawa M."/>
            <person name="Takai Y."/>
            <person name="Okumura Y."/>
            <person name="Baba M."/>
            <person name="Tomita M."/>
            <person name="Kato C."/>
            <person name="Oshima T."/>
            <person name="Nakasone K."/>
            <person name="Mori H."/>
        </authorList>
    </citation>
    <scope>NUCLEOTIDE SEQUENCE [LARGE SCALE GENOMIC DNA]</scope>
    <source>
        <strain evidence="2">JCM 10179 / CIP 106290 / LMG 19151 / DSS12</strain>
    </source>
</reference>
<dbReference type="AlphaFoldDB" id="D4ZDY5"/>
<proteinExistence type="predicted"/>
<keyword evidence="2" id="KW-1185">Reference proteome</keyword>
<dbReference type="Proteomes" id="UP000002350">
    <property type="component" value="Chromosome"/>
</dbReference>
<evidence type="ECO:0000313" key="1">
    <source>
        <dbReference type="EMBL" id="BAJ04046.1"/>
    </source>
</evidence>
<name>D4ZDY5_SHEVD</name>
<dbReference type="STRING" id="637905.SVI_4075"/>